<evidence type="ECO:0000313" key="1">
    <source>
        <dbReference type="EMBL" id="TNJ39344.1"/>
    </source>
</evidence>
<organism evidence="1 2">
    <name type="scientific">Chlorobaculum thiosulfatiphilum</name>
    <name type="common">Chlorobium limicola f.sp. thiosulfatophilum</name>
    <dbReference type="NCBI Taxonomy" id="115852"/>
    <lineage>
        <taxon>Bacteria</taxon>
        <taxon>Pseudomonadati</taxon>
        <taxon>Chlorobiota</taxon>
        <taxon>Chlorobiia</taxon>
        <taxon>Chlorobiales</taxon>
        <taxon>Chlorobiaceae</taxon>
        <taxon>Chlorobaculum</taxon>
    </lineage>
</organism>
<dbReference type="RefSeq" id="WP_139456473.1">
    <property type="nucleotide sequence ID" value="NZ_VDCH01000006.1"/>
</dbReference>
<gene>
    <name evidence="1" type="ORF">FGF66_04335</name>
</gene>
<comment type="caution">
    <text evidence="1">The sequence shown here is derived from an EMBL/GenBank/DDBJ whole genome shotgun (WGS) entry which is preliminary data.</text>
</comment>
<protein>
    <recommendedName>
        <fullName evidence="3">Site-specific DNA-methyltransferase</fullName>
    </recommendedName>
</protein>
<name>A0A5C4S769_CHLTI</name>
<proteinExistence type="predicted"/>
<evidence type="ECO:0000313" key="2">
    <source>
        <dbReference type="Proteomes" id="UP000308271"/>
    </source>
</evidence>
<dbReference type="EMBL" id="VDCH01000006">
    <property type="protein sequence ID" value="TNJ39344.1"/>
    <property type="molecule type" value="Genomic_DNA"/>
</dbReference>
<dbReference type="Proteomes" id="UP000308271">
    <property type="component" value="Unassembled WGS sequence"/>
</dbReference>
<accession>A0A5C4S769</accession>
<sequence length="218" mass="24510">MDKYNRLQFGTVSRPDLVGAAREAGDAGFDVLVACAFNYDAHFSEFNKLGRIPVLKARMHDDLMQDGLLKKDKKAGSFITIGEPDIRLRKTGSEATVEICGLDIYDPIRDEVKSRNVADITYWMVDDNYDGSNFIVRQLFFCGGARDEFAQWQKGFGNLAKTGAKRKAEKTLKIEIDEEAFDRLYGFQSHPIPATPGRKIAVRVISQFGEESMKVLEV</sequence>
<keyword evidence="2" id="KW-1185">Reference proteome</keyword>
<evidence type="ECO:0008006" key="3">
    <source>
        <dbReference type="Google" id="ProtNLM"/>
    </source>
</evidence>
<dbReference type="OrthoDB" id="9800801at2"/>
<reference evidence="1 2" key="1">
    <citation type="submission" date="2019-05" db="EMBL/GenBank/DDBJ databases">
        <title>Draft Whole-Genome sequence of the green sulfur bacterium Chlorobaculum thiosulfatiphilum DSM 249.</title>
        <authorList>
            <person name="Meyer T.E."/>
            <person name="Kyndt J.A."/>
        </authorList>
    </citation>
    <scope>NUCLEOTIDE SEQUENCE [LARGE SCALE GENOMIC DNA]</scope>
    <source>
        <strain evidence="1 2">DSM 249</strain>
    </source>
</reference>
<dbReference type="AlphaFoldDB" id="A0A5C4S769"/>